<feature type="domain" description="General stress protein 17M-like" evidence="3">
    <location>
        <begin position="12"/>
        <end position="81"/>
    </location>
</feature>
<keyword evidence="5" id="KW-1185">Reference proteome</keyword>
<dbReference type="Proteomes" id="UP001305702">
    <property type="component" value="Chromosome"/>
</dbReference>
<evidence type="ECO:0000259" key="2">
    <source>
        <dbReference type="Pfam" id="PF09557"/>
    </source>
</evidence>
<feature type="compositionally biased region" description="Basic and acidic residues" evidence="1">
    <location>
        <begin position="204"/>
        <end position="216"/>
    </location>
</feature>
<feature type="compositionally biased region" description="Basic and acidic residues" evidence="1">
    <location>
        <begin position="310"/>
        <end position="328"/>
    </location>
</feature>
<dbReference type="InterPro" id="IPR025889">
    <property type="entry name" value="GSP17M-like_dom"/>
</dbReference>
<evidence type="ECO:0000313" key="4">
    <source>
        <dbReference type="EMBL" id="WNQ09330.1"/>
    </source>
</evidence>
<dbReference type="PANTHER" id="PTHR38463">
    <property type="entry name" value="STRESS RESPONSE PROTEIN YSNF"/>
    <property type="match status" value="1"/>
</dbReference>
<sequence>MNENNLNENKKIVGVFNTEQEAVKAIEDLKSQGYASEDISVIAKDKDDMRSLTDETDTKAPEGLATGAATGGVLGGVTGLLAGLGALAIPGVGPLIAAGPIAATLTGAAVGAGAGGLVGGLIGMGMSETEAKQYDSYVNEGKILVFVDYDATRDHKAYDTFRTHHSLNADSYKTYDYDPSNRDTSDTATWGSTARNGAHTATARAEHLDDSDEQRSLRLREEKLDVSKERVQTGEVQLHKEVVEENKTIDVPVSREEVVIERHSVRDGRTDHTPIGEDETIRIPVSEEKVEVRKTPVVTGEVSIDKRKVQETKEVHDTVKREEAHIDRSGNPSVRGEGLSDSREFGSSEYKSDEWNSRSRDLDSRLSDDRPRNSNLDSDKGYNNR</sequence>
<reference evidence="4 5" key="1">
    <citation type="submission" date="2022-02" db="EMBL/GenBank/DDBJ databases">
        <title>Paenibacillus sp. MBLB1776 Whole Genome Shotgun Sequencing.</title>
        <authorList>
            <person name="Hwang C.Y."/>
            <person name="Cho E.-S."/>
            <person name="Seo M.-J."/>
        </authorList>
    </citation>
    <scope>NUCLEOTIDE SEQUENCE [LARGE SCALE GENOMIC DNA]</scope>
    <source>
        <strain evidence="4 5">MBLB1776</strain>
    </source>
</reference>
<dbReference type="NCBIfam" id="TIGR02271">
    <property type="entry name" value="YsnF/AvaK domain"/>
    <property type="match status" value="1"/>
</dbReference>
<feature type="domain" description="DUF2382" evidence="2">
    <location>
        <begin position="217"/>
        <end position="326"/>
    </location>
</feature>
<dbReference type="Pfam" id="PF09557">
    <property type="entry name" value="DUF2382"/>
    <property type="match status" value="1"/>
</dbReference>
<dbReference type="PANTHER" id="PTHR38463:SF1">
    <property type="entry name" value="STRESS RESPONSE PROTEIN YSNF"/>
    <property type="match status" value="1"/>
</dbReference>
<evidence type="ECO:0000259" key="3">
    <source>
        <dbReference type="Pfam" id="PF11181"/>
    </source>
</evidence>
<accession>A0AA96L9U0</accession>
<evidence type="ECO:0000313" key="5">
    <source>
        <dbReference type="Proteomes" id="UP001305702"/>
    </source>
</evidence>
<dbReference type="InterPro" id="IPR019060">
    <property type="entry name" value="DUF2382"/>
</dbReference>
<feature type="compositionally biased region" description="Basic and acidic residues" evidence="1">
    <location>
        <begin position="338"/>
        <end position="385"/>
    </location>
</feature>
<gene>
    <name evidence="4" type="ORF">MJA45_17030</name>
</gene>
<proteinExistence type="predicted"/>
<dbReference type="RefSeq" id="WP_315603102.1">
    <property type="nucleotide sequence ID" value="NZ_CP130318.1"/>
</dbReference>
<dbReference type="Pfam" id="PF11181">
    <property type="entry name" value="YflT"/>
    <property type="match status" value="1"/>
</dbReference>
<dbReference type="AlphaFoldDB" id="A0AA96L9U0"/>
<protein>
    <submittedName>
        <fullName evidence="4">YsnF/AvaK domain-containing protein</fullName>
    </submittedName>
</protein>
<name>A0AA96L9U0_9BACL</name>
<feature type="region of interest" description="Disordered" evidence="1">
    <location>
        <begin position="179"/>
        <end position="216"/>
    </location>
</feature>
<dbReference type="InterPro" id="IPR052967">
    <property type="entry name" value="Stress_Response_Assoc"/>
</dbReference>
<dbReference type="KEGG" id="paun:MJA45_17030"/>
<dbReference type="EMBL" id="CP130318">
    <property type="protein sequence ID" value="WNQ09330.1"/>
    <property type="molecule type" value="Genomic_DNA"/>
</dbReference>
<feature type="compositionally biased region" description="Polar residues" evidence="1">
    <location>
        <begin position="186"/>
        <end position="195"/>
    </location>
</feature>
<feature type="region of interest" description="Disordered" evidence="1">
    <location>
        <begin position="310"/>
        <end position="385"/>
    </location>
</feature>
<evidence type="ECO:0000256" key="1">
    <source>
        <dbReference type="SAM" id="MobiDB-lite"/>
    </source>
</evidence>
<organism evidence="4 5">
    <name type="scientific">Paenibacillus aurantius</name>
    <dbReference type="NCBI Taxonomy" id="2918900"/>
    <lineage>
        <taxon>Bacteria</taxon>
        <taxon>Bacillati</taxon>
        <taxon>Bacillota</taxon>
        <taxon>Bacilli</taxon>
        <taxon>Bacillales</taxon>
        <taxon>Paenibacillaceae</taxon>
        <taxon>Paenibacillus</taxon>
    </lineage>
</organism>